<organism evidence="1 2">
    <name type="scientific">Auriscalpium vulgare</name>
    <dbReference type="NCBI Taxonomy" id="40419"/>
    <lineage>
        <taxon>Eukaryota</taxon>
        <taxon>Fungi</taxon>
        <taxon>Dikarya</taxon>
        <taxon>Basidiomycota</taxon>
        <taxon>Agaricomycotina</taxon>
        <taxon>Agaricomycetes</taxon>
        <taxon>Russulales</taxon>
        <taxon>Auriscalpiaceae</taxon>
        <taxon>Auriscalpium</taxon>
    </lineage>
</organism>
<comment type="caution">
    <text evidence="1">The sequence shown here is derived from an EMBL/GenBank/DDBJ whole genome shotgun (WGS) entry which is preliminary data.</text>
</comment>
<sequence length="123" mass="13661">MNDAATAEAGRRREGDDDVRIIDSAQNGPPLDKHMNEAQGFMDDVRSSYALDSLFEKVITRPGDHSAFTVEHGLIYTTNRAGVRVLCIPGVVTRKRRLTERVIDQAHTVLGHLGAQKTSEYVR</sequence>
<dbReference type="Proteomes" id="UP000814033">
    <property type="component" value="Unassembled WGS sequence"/>
</dbReference>
<accession>A0ACB8QZX5</accession>
<dbReference type="EMBL" id="MU277052">
    <property type="protein sequence ID" value="KAI0037345.1"/>
    <property type="molecule type" value="Genomic_DNA"/>
</dbReference>
<protein>
    <submittedName>
        <fullName evidence="1">Uncharacterized protein</fullName>
    </submittedName>
</protein>
<feature type="non-terminal residue" evidence="1">
    <location>
        <position position="123"/>
    </location>
</feature>
<gene>
    <name evidence="1" type="ORF">FA95DRAFT_1507061</name>
</gene>
<reference evidence="1" key="2">
    <citation type="journal article" date="2022" name="New Phytol.">
        <title>Evolutionary transition to the ectomycorrhizal habit in the genomes of a hyperdiverse lineage of mushroom-forming fungi.</title>
        <authorList>
            <person name="Looney B."/>
            <person name="Miyauchi S."/>
            <person name="Morin E."/>
            <person name="Drula E."/>
            <person name="Courty P.E."/>
            <person name="Kohler A."/>
            <person name="Kuo A."/>
            <person name="LaButti K."/>
            <person name="Pangilinan J."/>
            <person name="Lipzen A."/>
            <person name="Riley R."/>
            <person name="Andreopoulos W."/>
            <person name="He G."/>
            <person name="Johnson J."/>
            <person name="Nolan M."/>
            <person name="Tritt A."/>
            <person name="Barry K.W."/>
            <person name="Grigoriev I.V."/>
            <person name="Nagy L.G."/>
            <person name="Hibbett D."/>
            <person name="Henrissat B."/>
            <person name="Matheny P.B."/>
            <person name="Labbe J."/>
            <person name="Martin F.M."/>
        </authorList>
    </citation>
    <scope>NUCLEOTIDE SEQUENCE</scope>
    <source>
        <strain evidence="1">FP105234-sp</strain>
    </source>
</reference>
<reference evidence="1" key="1">
    <citation type="submission" date="2021-02" db="EMBL/GenBank/DDBJ databases">
        <authorList>
            <consortium name="DOE Joint Genome Institute"/>
            <person name="Ahrendt S."/>
            <person name="Looney B.P."/>
            <person name="Miyauchi S."/>
            <person name="Morin E."/>
            <person name="Drula E."/>
            <person name="Courty P.E."/>
            <person name="Chicoki N."/>
            <person name="Fauchery L."/>
            <person name="Kohler A."/>
            <person name="Kuo A."/>
            <person name="Labutti K."/>
            <person name="Pangilinan J."/>
            <person name="Lipzen A."/>
            <person name="Riley R."/>
            <person name="Andreopoulos W."/>
            <person name="He G."/>
            <person name="Johnson J."/>
            <person name="Barry K.W."/>
            <person name="Grigoriev I.V."/>
            <person name="Nagy L."/>
            <person name="Hibbett D."/>
            <person name="Henrissat B."/>
            <person name="Matheny P.B."/>
            <person name="Labbe J."/>
            <person name="Martin F."/>
        </authorList>
    </citation>
    <scope>NUCLEOTIDE SEQUENCE</scope>
    <source>
        <strain evidence="1">FP105234-sp</strain>
    </source>
</reference>
<evidence type="ECO:0000313" key="1">
    <source>
        <dbReference type="EMBL" id="KAI0037345.1"/>
    </source>
</evidence>
<name>A0ACB8QZX5_9AGAM</name>
<proteinExistence type="predicted"/>
<keyword evidence="2" id="KW-1185">Reference proteome</keyword>
<evidence type="ECO:0000313" key="2">
    <source>
        <dbReference type="Proteomes" id="UP000814033"/>
    </source>
</evidence>